<comment type="caution">
    <text evidence="2">The sequence shown here is derived from an EMBL/GenBank/DDBJ whole genome shotgun (WGS) entry which is preliminary data.</text>
</comment>
<evidence type="ECO:0000313" key="3">
    <source>
        <dbReference type="Proteomes" id="UP000886523"/>
    </source>
</evidence>
<feature type="signal peptide" evidence="1">
    <location>
        <begin position="1"/>
        <end position="18"/>
    </location>
</feature>
<accession>A0A9P6B674</accession>
<reference evidence="2" key="1">
    <citation type="journal article" date="2020" name="Nat. Commun.">
        <title>Large-scale genome sequencing of mycorrhizal fungi provides insights into the early evolution of symbiotic traits.</title>
        <authorList>
            <person name="Miyauchi S."/>
            <person name="Kiss E."/>
            <person name="Kuo A."/>
            <person name="Drula E."/>
            <person name="Kohler A."/>
            <person name="Sanchez-Garcia M."/>
            <person name="Morin E."/>
            <person name="Andreopoulos B."/>
            <person name="Barry K.W."/>
            <person name="Bonito G."/>
            <person name="Buee M."/>
            <person name="Carver A."/>
            <person name="Chen C."/>
            <person name="Cichocki N."/>
            <person name="Clum A."/>
            <person name="Culley D."/>
            <person name="Crous P.W."/>
            <person name="Fauchery L."/>
            <person name="Girlanda M."/>
            <person name="Hayes R.D."/>
            <person name="Keri Z."/>
            <person name="LaButti K."/>
            <person name="Lipzen A."/>
            <person name="Lombard V."/>
            <person name="Magnuson J."/>
            <person name="Maillard F."/>
            <person name="Murat C."/>
            <person name="Nolan M."/>
            <person name="Ohm R.A."/>
            <person name="Pangilinan J."/>
            <person name="Pereira M.F."/>
            <person name="Perotto S."/>
            <person name="Peter M."/>
            <person name="Pfister S."/>
            <person name="Riley R."/>
            <person name="Sitrit Y."/>
            <person name="Stielow J.B."/>
            <person name="Szollosi G."/>
            <person name="Zifcakova L."/>
            <person name="Stursova M."/>
            <person name="Spatafora J.W."/>
            <person name="Tedersoo L."/>
            <person name="Vaario L.M."/>
            <person name="Yamada A."/>
            <person name="Yan M."/>
            <person name="Wang P."/>
            <person name="Xu J."/>
            <person name="Bruns T."/>
            <person name="Baldrian P."/>
            <person name="Vilgalys R."/>
            <person name="Dunand C."/>
            <person name="Henrissat B."/>
            <person name="Grigoriev I.V."/>
            <person name="Hibbett D."/>
            <person name="Nagy L.G."/>
            <person name="Martin F.M."/>
        </authorList>
    </citation>
    <scope>NUCLEOTIDE SEQUENCE</scope>
    <source>
        <strain evidence="2">UP504</strain>
    </source>
</reference>
<sequence length="360" mass="37055">MRYCLAFLPLLAPWMALAAPLGHRAASANTMLVLQFAHVLEQLETTFYTQALSKFQASDFINAGFVTAATAVEQFTIIAGDESTHTSLLEATIISLGGTPITTCTFDFTAVLASVQTMLPVARLVENVGVSAYLGAVTLLDDPHILSAAASIVTVESRHQTLLNIFSQGSSIASPFDMALSPSQVLAIAGPFISGCSLGVPANPSLAITNTGSVTVGTQLTFSSSVLNSSTPTANLSCQMMTGGAPFAISLPFDNCVVPAGVNGLVYIFITNTDQPLLSDLASQFAASIVAGPAGAFIDTQTNTISQLLFVNSTSGTNTTSGVTPNAGTLVNSTTTLSPSAASSLSASLASVTPTIYRRI</sequence>
<keyword evidence="3" id="KW-1185">Reference proteome</keyword>
<dbReference type="CDD" id="cd00657">
    <property type="entry name" value="Ferritin_like"/>
    <property type="match status" value="1"/>
</dbReference>
<organism evidence="2 3">
    <name type="scientific">Hydnum rufescens UP504</name>
    <dbReference type="NCBI Taxonomy" id="1448309"/>
    <lineage>
        <taxon>Eukaryota</taxon>
        <taxon>Fungi</taxon>
        <taxon>Dikarya</taxon>
        <taxon>Basidiomycota</taxon>
        <taxon>Agaricomycotina</taxon>
        <taxon>Agaricomycetes</taxon>
        <taxon>Cantharellales</taxon>
        <taxon>Hydnaceae</taxon>
        <taxon>Hydnum</taxon>
    </lineage>
</organism>
<dbReference type="Proteomes" id="UP000886523">
    <property type="component" value="Unassembled WGS sequence"/>
</dbReference>
<dbReference type="OrthoDB" id="1001765at2759"/>
<evidence type="ECO:0000313" key="2">
    <source>
        <dbReference type="EMBL" id="KAF9518479.1"/>
    </source>
</evidence>
<protein>
    <submittedName>
        <fullName evidence="2">Uncharacterized protein</fullName>
    </submittedName>
</protein>
<dbReference type="EMBL" id="MU128925">
    <property type="protein sequence ID" value="KAF9518479.1"/>
    <property type="molecule type" value="Genomic_DNA"/>
</dbReference>
<evidence type="ECO:0000256" key="1">
    <source>
        <dbReference type="SAM" id="SignalP"/>
    </source>
</evidence>
<keyword evidence="1" id="KW-0732">Signal</keyword>
<dbReference type="InterPro" id="IPR009078">
    <property type="entry name" value="Ferritin-like_SF"/>
</dbReference>
<proteinExistence type="predicted"/>
<dbReference type="Pfam" id="PF13668">
    <property type="entry name" value="Ferritin_2"/>
    <property type="match status" value="1"/>
</dbReference>
<name>A0A9P6B674_9AGAM</name>
<dbReference type="AlphaFoldDB" id="A0A9P6B674"/>
<dbReference type="SUPFAM" id="SSF47240">
    <property type="entry name" value="Ferritin-like"/>
    <property type="match status" value="1"/>
</dbReference>
<feature type="chain" id="PRO_5040400050" evidence="1">
    <location>
        <begin position="19"/>
        <end position="360"/>
    </location>
</feature>
<gene>
    <name evidence="2" type="ORF">BS47DRAFT_1482694</name>
</gene>